<reference evidence="2 3" key="1">
    <citation type="submission" date="2018-03" db="EMBL/GenBank/DDBJ databases">
        <authorList>
            <person name="Stanton A.-C.J."/>
            <person name="Garlena R.A."/>
            <person name="Russell D.A."/>
            <person name="Pope W.H."/>
            <person name="Jacobs-Sera D."/>
            <person name="Hatfull G.F."/>
        </authorList>
    </citation>
    <scope>NUCLEOTIDE SEQUENCE [LARGE SCALE GENOMIC DNA]</scope>
</reference>
<dbReference type="RefSeq" id="YP_009801575.1">
    <property type="nucleotide sequence ID" value="NC_047973.1"/>
</dbReference>
<keyword evidence="3" id="KW-1185">Reference proteome</keyword>
<evidence type="ECO:0000313" key="3">
    <source>
        <dbReference type="Proteomes" id="UP000246630"/>
    </source>
</evidence>
<organism evidence="2 3">
    <name type="scientific">Microbacterium phage Hyperion</name>
    <dbReference type="NCBI Taxonomy" id="2182354"/>
    <lineage>
        <taxon>Viruses</taxon>
        <taxon>Duplodnaviria</taxon>
        <taxon>Heunggongvirae</taxon>
        <taxon>Uroviricota</taxon>
        <taxon>Caudoviricetes</taxon>
        <taxon>Squashvirus</taxon>
        <taxon>Squashvirus hyperion</taxon>
    </lineage>
</organism>
<feature type="compositionally biased region" description="Polar residues" evidence="1">
    <location>
        <begin position="119"/>
        <end position="137"/>
    </location>
</feature>
<sequence>MAKMAFQAAAKAQLDDEERAALKNQEPWFEFSLLGQDFIVREKPTTAQAAVLLAGMADGSAEFYAGVLNYLEAIVEDGRARVIRRFLSSNQITWGLVWGGDDQNEKGIVDTIIGLASANPTVEPNGSSNSQRATGPRSTGALAGQGIDPLRDLSLRQFLNYIYTWYVDRLVRLENGPEIATRWIEWLDSPYWSNTPAAKAAIHQRQAEKFEDAMKDD</sequence>
<dbReference type="KEGG" id="vg:54992093"/>
<feature type="region of interest" description="Disordered" evidence="1">
    <location>
        <begin position="119"/>
        <end position="143"/>
    </location>
</feature>
<name>A0A2U8UIY2_9CAUD</name>
<dbReference type="GeneID" id="54992093"/>
<gene>
    <name evidence="2" type="primary">34</name>
    <name evidence="2" type="ORF">PBI_HYPERION_34</name>
</gene>
<accession>A0A2U8UIY2</accession>
<dbReference type="Proteomes" id="UP000246630">
    <property type="component" value="Segment"/>
</dbReference>
<evidence type="ECO:0000256" key="1">
    <source>
        <dbReference type="SAM" id="MobiDB-lite"/>
    </source>
</evidence>
<proteinExistence type="predicted"/>
<dbReference type="EMBL" id="MH153803">
    <property type="protein sequence ID" value="AWN03622.1"/>
    <property type="molecule type" value="Genomic_DNA"/>
</dbReference>
<evidence type="ECO:0000313" key="2">
    <source>
        <dbReference type="EMBL" id="AWN03622.1"/>
    </source>
</evidence>
<protein>
    <submittedName>
        <fullName evidence="2">Tail assembly chaperone</fullName>
    </submittedName>
</protein>